<dbReference type="Gene3D" id="3.40.50.300">
    <property type="entry name" value="P-loop containing nucleotide triphosphate hydrolases"/>
    <property type="match status" value="1"/>
</dbReference>
<reference evidence="4" key="2">
    <citation type="submission" date="2020-09" db="EMBL/GenBank/DDBJ databases">
        <authorList>
            <person name="Sun Q."/>
            <person name="Ohkuma M."/>
        </authorList>
    </citation>
    <scope>NUCLEOTIDE SEQUENCE</scope>
    <source>
        <strain evidence="4">JCM 4988</strain>
    </source>
</reference>
<sequence length="986" mass="108046">MSAGTVLPVGRRAVVVHGGRQGSGVLLTPRTVLTCAHVIGPGHTARVSVPGVRGSVLFQVIWSDARLDAALLVSAQSPHPGVTTPNQLIRMSEVTTDWPLTGCEIVGFPEIQRYDGQRLEADQYRGTVLPLAGLIRRTMVFEFDREPAAEREDGTTALAGLSGAPVYAGEALLGIVREIPHDRRLLRAECVPVSQIVSDPAFREWFDGNKAASDLLPRLEPITHTHPHDPRYEEEYAEALATEYRKTKVFGLDELSRRDAEWDLDTAYLSLEASPRTPRPDPRAPFREPVGGTPQRIEALLADRPRVLLRGDAGAGKTTLIWWLAAHAASGTLDTRLAELNGLVPFVVPLRTLRAQGQDLPSPGALSGVSRLVIDQPPDGWAGRVLSAGRGLLLVDGLDEVPHDDREDAHRWLSALLRRYPRTRCVATVRPLAVAPDWLESEGFEELSLLPMRDADITAFTAAWHAAARLDDDGHDALHELERDLTQQFANTPALRELARTPLLCAVICALHRLREGFLPETRWELYRSALQMLLGQRDKRRKVDRPEGVTLTVEEHQQLLQRIAVWLVRGGQTEFTEESALRQLDRALTGMPQVSDQGDASRILAHLLNRSGLLQEQTDGVYQFTHRTFQDFLAAKEFVEGDHLHELLRHAPEQQWHDVLLLAAGHCSRRELPVLVDGLLRAGTTARRQGGKRTALYVLAALCAQHAAWLDASVHQKVQTAVRGVLPPRTVEERASLARLDTAVLPLLPEPKELAPPEREQLAELLAVIGGSAALPYARKLAEADGGSGGLRSVLARSWEKYPAKEYAERVLAPLDLSSSVLMVSASEQLHQLFLVPRTRSVGLLGDFTPAELRSGLSGATLHHIALFGNEKLTDLSALGPCGSNLEILNIVHCTALKSLVGLAEFGALKALTLSNSPVFEEGLKVIAELPQLGTLILTQPQLPDGKLNLTPLHSLPNLQINITGVPKTKVLGRQKLGNRLTFKT</sequence>
<dbReference type="AlphaFoldDB" id="A0A918PK18"/>
<proteinExistence type="predicted"/>
<dbReference type="GO" id="GO:0005524">
    <property type="term" value="F:ATP binding"/>
    <property type="evidence" value="ECO:0007669"/>
    <property type="project" value="UniProtKB-KW"/>
</dbReference>
<feature type="domain" description="NACHT" evidence="3">
    <location>
        <begin position="305"/>
        <end position="641"/>
    </location>
</feature>
<dbReference type="InterPro" id="IPR009003">
    <property type="entry name" value="Peptidase_S1_PA"/>
</dbReference>
<dbReference type="EMBL" id="BMWG01000001">
    <property type="protein sequence ID" value="GGZ12458.1"/>
    <property type="molecule type" value="Genomic_DNA"/>
</dbReference>
<dbReference type="Gene3D" id="2.40.10.10">
    <property type="entry name" value="Trypsin-like serine proteases"/>
    <property type="match status" value="1"/>
</dbReference>
<dbReference type="InterPro" id="IPR007111">
    <property type="entry name" value="NACHT_NTPase"/>
</dbReference>
<dbReference type="RefSeq" id="WP_229868348.1">
    <property type="nucleotide sequence ID" value="NZ_BMWG01000001.1"/>
</dbReference>
<evidence type="ECO:0000313" key="5">
    <source>
        <dbReference type="Proteomes" id="UP000630936"/>
    </source>
</evidence>
<gene>
    <name evidence="4" type="ORF">GCM10010387_00400</name>
</gene>
<evidence type="ECO:0000313" key="4">
    <source>
        <dbReference type="EMBL" id="GGZ12458.1"/>
    </source>
</evidence>
<dbReference type="InterPro" id="IPR043504">
    <property type="entry name" value="Peptidase_S1_PA_chymotrypsin"/>
</dbReference>
<keyword evidence="1" id="KW-0547">Nucleotide-binding</keyword>
<dbReference type="Proteomes" id="UP000630936">
    <property type="component" value="Unassembled WGS sequence"/>
</dbReference>
<dbReference type="InterPro" id="IPR027417">
    <property type="entry name" value="P-loop_NTPase"/>
</dbReference>
<dbReference type="Pfam" id="PF05729">
    <property type="entry name" value="NACHT"/>
    <property type="match status" value="1"/>
</dbReference>
<dbReference type="PROSITE" id="PS50837">
    <property type="entry name" value="NACHT"/>
    <property type="match status" value="1"/>
</dbReference>
<dbReference type="InterPro" id="IPR032675">
    <property type="entry name" value="LRR_dom_sf"/>
</dbReference>
<dbReference type="SUPFAM" id="SSF50494">
    <property type="entry name" value="Trypsin-like serine proteases"/>
    <property type="match status" value="1"/>
</dbReference>
<dbReference type="Gene3D" id="3.80.10.10">
    <property type="entry name" value="Ribonuclease Inhibitor"/>
    <property type="match status" value="1"/>
</dbReference>
<dbReference type="PANTHER" id="PTHR46844">
    <property type="entry name" value="SLR5058 PROTEIN"/>
    <property type="match status" value="1"/>
</dbReference>
<evidence type="ECO:0000259" key="3">
    <source>
        <dbReference type="PROSITE" id="PS50837"/>
    </source>
</evidence>
<organism evidence="4 5">
    <name type="scientific">Streptomyces inusitatus</name>
    <dbReference type="NCBI Taxonomy" id="68221"/>
    <lineage>
        <taxon>Bacteria</taxon>
        <taxon>Bacillati</taxon>
        <taxon>Actinomycetota</taxon>
        <taxon>Actinomycetes</taxon>
        <taxon>Kitasatosporales</taxon>
        <taxon>Streptomycetaceae</taxon>
        <taxon>Streptomyces</taxon>
    </lineage>
</organism>
<dbReference type="PANTHER" id="PTHR46844:SF1">
    <property type="entry name" value="SLR5058 PROTEIN"/>
    <property type="match status" value="1"/>
</dbReference>
<reference evidence="4" key="1">
    <citation type="journal article" date="2014" name="Int. J. Syst. Evol. Microbiol.">
        <title>Complete genome sequence of Corynebacterium casei LMG S-19264T (=DSM 44701T), isolated from a smear-ripened cheese.</title>
        <authorList>
            <consortium name="US DOE Joint Genome Institute (JGI-PGF)"/>
            <person name="Walter F."/>
            <person name="Albersmeier A."/>
            <person name="Kalinowski J."/>
            <person name="Ruckert C."/>
        </authorList>
    </citation>
    <scope>NUCLEOTIDE SEQUENCE</scope>
    <source>
        <strain evidence="4">JCM 4988</strain>
    </source>
</reference>
<dbReference type="SUPFAM" id="SSF52047">
    <property type="entry name" value="RNI-like"/>
    <property type="match status" value="1"/>
</dbReference>
<name>A0A918PK18_9ACTN</name>
<dbReference type="SUPFAM" id="SSF52540">
    <property type="entry name" value="P-loop containing nucleoside triphosphate hydrolases"/>
    <property type="match status" value="1"/>
</dbReference>
<keyword evidence="2" id="KW-0067">ATP-binding</keyword>
<protein>
    <recommendedName>
        <fullName evidence="3">NACHT domain-containing protein</fullName>
    </recommendedName>
</protein>
<evidence type="ECO:0000256" key="1">
    <source>
        <dbReference type="ARBA" id="ARBA00022741"/>
    </source>
</evidence>
<keyword evidence="5" id="KW-1185">Reference proteome</keyword>
<accession>A0A918PK18</accession>
<evidence type="ECO:0000256" key="2">
    <source>
        <dbReference type="ARBA" id="ARBA00022840"/>
    </source>
</evidence>
<comment type="caution">
    <text evidence="4">The sequence shown here is derived from an EMBL/GenBank/DDBJ whole genome shotgun (WGS) entry which is preliminary data.</text>
</comment>